<evidence type="ECO:0000313" key="3">
    <source>
        <dbReference type="EMBL" id="CAF1279831.1"/>
    </source>
</evidence>
<dbReference type="PROSITE" id="PS50181">
    <property type="entry name" value="FBOX"/>
    <property type="match status" value="1"/>
</dbReference>
<feature type="region of interest" description="Disordered" evidence="1">
    <location>
        <begin position="216"/>
        <end position="301"/>
    </location>
</feature>
<dbReference type="EMBL" id="CAJNOE010002774">
    <property type="protein sequence ID" value="CAF1492364.1"/>
    <property type="molecule type" value="Genomic_DNA"/>
</dbReference>
<evidence type="ECO:0000256" key="1">
    <source>
        <dbReference type="SAM" id="MobiDB-lite"/>
    </source>
</evidence>
<dbReference type="EMBL" id="CAJNOI010000441">
    <property type="protein sequence ID" value="CAF1279831.1"/>
    <property type="molecule type" value="Genomic_DNA"/>
</dbReference>
<sequence>MSSYKNTNTTYPIQTFDVPKFLKEHPFLSGLLKKDGNLFQCDGDAPSPSKDYGQLQINSNTVVLRWWKITLRNIEGSIYPGEIKNSYEDFYHDEIAQREISRIFGKKTLDYCLHLVCGQIDWLSRLPLNIQIKICSFVNLDDIPRLSLVSKLFRSICRHNDLWKILYMYQHGRHALENKNLIQLAEKRGWRHVFFTNRLKLQIELRREAQLEHYHPEDPSDLVKARERRHKLQPSPPVSAREQPSVRRHSIAIRKGSPLPDRSGSAKTDIVHRSDSPLLSARSFDSRSMNSTPLLRSPTNH</sequence>
<dbReference type="AlphaFoldDB" id="A0A815C9B1"/>
<reference evidence="3" key="1">
    <citation type="submission" date="2021-02" db="EMBL/GenBank/DDBJ databases">
        <authorList>
            <person name="Nowell W R."/>
        </authorList>
    </citation>
    <scope>NUCLEOTIDE SEQUENCE</scope>
</reference>
<dbReference type="Proteomes" id="UP000663877">
    <property type="component" value="Unassembled WGS sequence"/>
</dbReference>
<dbReference type="InterPro" id="IPR001810">
    <property type="entry name" value="F-box_dom"/>
</dbReference>
<dbReference type="EMBL" id="CAJNOM010000675">
    <property type="protein sequence ID" value="CAF1538791.1"/>
    <property type="molecule type" value="Genomic_DNA"/>
</dbReference>
<keyword evidence="7" id="KW-1185">Reference proteome</keyword>
<evidence type="ECO:0000313" key="4">
    <source>
        <dbReference type="EMBL" id="CAF1492364.1"/>
    </source>
</evidence>
<dbReference type="Pfam" id="PF00646">
    <property type="entry name" value="F-box"/>
    <property type="match status" value="1"/>
</dbReference>
<dbReference type="Proteomes" id="UP000663868">
    <property type="component" value="Unassembled WGS sequence"/>
</dbReference>
<evidence type="ECO:0000313" key="7">
    <source>
        <dbReference type="Proteomes" id="UP000663832"/>
    </source>
</evidence>
<dbReference type="SUPFAM" id="SSF81383">
    <property type="entry name" value="F-box domain"/>
    <property type="match status" value="1"/>
</dbReference>
<dbReference type="EMBL" id="CAJOBB010007627">
    <property type="protein sequence ID" value="CAF4190950.1"/>
    <property type="molecule type" value="Genomic_DNA"/>
</dbReference>
<feature type="domain" description="F-box" evidence="2">
    <location>
        <begin position="120"/>
        <end position="166"/>
    </location>
</feature>
<comment type="caution">
    <text evidence="3">The sequence shown here is derived from an EMBL/GenBank/DDBJ whole genome shotgun (WGS) entry which is preliminary data.</text>
</comment>
<dbReference type="InterPro" id="IPR036047">
    <property type="entry name" value="F-box-like_dom_sf"/>
</dbReference>
<dbReference type="SMART" id="SM00256">
    <property type="entry name" value="FBOX"/>
    <property type="match status" value="1"/>
</dbReference>
<evidence type="ECO:0000259" key="2">
    <source>
        <dbReference type="PROSITE" id="PS50181"/>
    </source>
</evidence>
<name>A0A815C9B1_9BILA</name>
<protein>
    <recommendedName>
        <fullName evidence="2">F-box domain-containing protein</fullName>
    </recommendedName>
</protein>
<evidence type="ECO:0000313" key="8">
    <source>
        <dbReference type="Proteomes" id="UP000663877"/>
    </source>
</evidence>
<dbReference type="Proteomes" id="UP000663832">
    <property type="component" value="Unassembled WGS sequence"/>
</dbReference>
<evidence type="ECO:0000313" key="6">
    <source>
        <dbReference type="EMBL" id="CAF4190950.1"/>
    </source>
</evidence>
<dbReference type="Proteomes" id="UP000663860">
    <property type="component" value="Unassembled WGS sequence"/>
</dbReference>
<evidence type="ECO:0000313" key="5">
    <source>
        <dbReference type="EMBL" id="CAF1538791.1"/>
    </source>
</evidence>
<dbReference type="Gene3D" id="1.20.1280.50">
    <property type="match status" value="1"/>
</dbReference>
<accession>A0A815C9B1</accession>
<organism evidence="3 8">
    <name type="scientific">Adineta steineri</name>
    <dbReference type="NCBI Taxonomy" id="433720"/>
    <lineage>
        <taxon>Eukaryota</taxon>
        <taxon>Metazoa</taxon>
        <taxon>Spiralia</taxon>
        <taxon>Gnathifera</taxon>
        <taxon>Rotifera</taxon>
        <taxon>Eurotatoria</taxon>
        <taxon>Bdelloidea</taxon>
        <taxon>Adinetida</taxon>
        <taxon>Adinetidae</taxon>
        <taxon>Adineta</taxon>
    </lineage>
</organism>
<feature type="compositionally biased region" description="Polar residues" evidence="1">
    <location>
        <begin position="286"/>
        <end position="301"/>
    </location>
</feature>
<feature type="compositionally biased region" description="Basic and acidic residues" evidence="1">
    <location>
        <begin position="216"/>
        <end position="225"/>
    </location>
</feature>
<gene>
    <name evidence="3" type="ORF">BJG266_LOCUS31139</name>
    <name evidence="4" type="ORF">IZO911_LOCUS44555</name>
    <name evidence="6" type="ORF">KXQ929_LOCUS39522</name>
    <name evidence="5" type="ORF">QVE165_LOCUS46150</name>
</gene>
<proteinExistence type="predicted"/>
<dbReference type="OrthoDB" id="3219396at2759"/>